<dbReference type="InterPro" id="IPR002826">
    <property type="entry name" value="MptE-like"/>
</dbReference>
<evidence type="ECO:0000313" key="2">
    <source>
        <dbReference type="EMBL" id="PZM55164.1"/>
    </source>
</evidence>
<sequence>MVNIKIRKVIHRIPPILKLMRFVVDVQNKYFYDKFCKNTDNIQRIEKLRNKFLGETCFIVGNGPSLTMEDLELIKDKDCFAANLIFKIFDKTQWRPKYYFIQDRYADTGNELDDIDLEYMFIGDYYWRVRGMHNPNAICIHSEQSVGGKNIKFSEDISKSIVSHETVTYSMIQAAVYMGYKKIYLLGMDHSYALTYNADGTVSEDKTIRSHFFEDKNANEVIASIVGMNQAYIRAREFCESNNIKIYNATRGGKLNWFDRITLEEAVK</sequence>
<dbReference type="Pfam" id="PF01973">
    <property type="entry name" value="MptE-like"/>
    <property type="match status" value="1"/>
</dbReference>
<dbReference type="EMBL" id="QHGU01000059">
    <property type="protein sequence ID" value="PZM55164.1"/>
    <property type="molecule type" value="Genomic_DNA"/>
</dbReference>
<dbReference type="RefSeq" id="WP_086312394.1">
    <property type="nucleotide sequence ID" value="NZ_CAMRQY010000002.1"/>
</dbReference>
<evidence type="ECO:0000259" key="1">
    <source>
        <dbReference type="Pfam" id="PF01973"/>
    </source>
</evidence>
<accession>A0AB73TMY3</accession>
<gene>
    <name evidence="2" type="ORF">DKP91_11000</name>
</gene>
<dbReference type="AlphaFoldDB" id="A0AB73TMY3"/>
<name>A0AB73TMY3_ENTFC</name>
<comment type="caution">
    <text evidence="2">The sequence shown here is derived from an EMBL/GenBank/DDBJ whole genome shotgun (WGS) entry which is preliminary data.</text>
</comment>
<protein>
    <submittedName>
        <fullName evidence="2">DUF115 domain-containing protein</fullName>
    </submittedName>
</protein>
<feature type="domain" description="6-hydroxymethylpterin diphosphokinase MptE-like" evidence="1">
    <location>
        <begin position="35"/>
        <end position="192"/>
    </location>
</feature>
<dbReference type="Proteomes" id="UP000249070">
    <property type="component" value="Unassembled WGS sequence"/>
</dbReference>
<evidence type="ECO:0000313" key="3">
    <source>
        <dbReference type="Proteomes" id="UP000249070"/>
    </source>
</evidence>
<reference evidence="2 3" key="1">
    <citation type="submission" date="2018-05" db="EMBL/GenBank/DDBJ databases">
        <title>Vancomycin-resistant Enterococcus faecium strain from Chelyabinsk, Russia.</title>
        <authorList>
            <person name="Gostev V."/>
            <person name="Goncharov A."/>
            <person name="Kolodzhieva V."/>
            <person name="Suvorov A."/>
            <person name="Sidorenko S."/>
            <person name="Zueva L."/>
        </authorList>
    </citation>
    <scope>NUCLEOTIDE SEQUENCE [LARGE SCALE GENOMIC DNA]</scope>
    <source>
        <strain evidence="2 3">20</strain>
    </source>
</reference>
<proteinExistence type="predicted"/>
<organism evidence="2 3">
    <name type="scientific">Enterococcus faecium</name>
    <name type="common">Streptococcus faecium</name>
    <dbReference type="NCBI Taxonomy" id="1352"/>
    <lineage>
        <taxon>Bacteria</taxon>
        <taxon>Bacillati</taxon>
        <taxon>Bacillota</taxon>
        <taxon>Bacilli</taxon>
        <taxon>Lactobacillales</taxon>
        <taxon>Enterococcaceae</taxon>
        <taxon>Enterococcus</taxon>
    </lineage>
</organism>
<dbReference type="Gene3D" id="3.90.1480.10">
    <property type="entry name" value="Alpha-2,3-sialyltransferase"/>
    <property type="match status" value="1"/>
</dbReference>